<protein>
    <submittedName>
        <fullName evidence="1">Uncharacterized protein</fullName>
    </submittedName>
</protein>
<dbReference type="EMBL" id="AGWK01000030">
    <property type="protein sequence ID" value="EHO70800.1"/>
    <property type="molecule type" value="Genomic_DNA"/>
</dbReference>
<dbReference type="HOGENOM" id="CLU_3237692_0_0_10"/>
<gene>
    <name evidence="1" type="ORF">HMPREF9140_01081</name>
</gene>
<evidence type="ECO:0000313" key="1">
    <source>
        <dbReference type="EMBL" id="EHO70800.1"/>
    </source>
</evidence>
<accession>H1Q2E3</accession>
<sequence length="43" mass="5101">MPDKWDDWHVRLSDPKEQLRMIDLHHGSAQLCNLISCIPPMSW</sequence>
<comment type="caution">
    <text evidence="1">The sequence shown here is derived from an EMBL/GenBank/DDBJ whole genome shotgun (WGS) entry which is preliminary data.</text>
</comment>
<dbReference type="AlphaFoldDB" id="H1Q2E3"/>
<evidence type="ECO:0000313" key="2">
    <source>
        <dbReference type="Proteomes" id="UP000016023"/>
    </source>
</evidence>
<keyword evidence="2" id="KW-1185">Reference proteome</keyword>
<dbReference type="RefSeq" id="WP_006952351.1">
    <property type="nucleotide sequence ID" value="NZ_JH594522.1"/>
</dbReference>
<name>H1Q2E3_9BACT</name>
<dbReference type="PATRIC" id="fig|883158.3.peg.1091"/>
<reference evidence="1 2" key="1">
    <citation type="submission" date="2011-12" db="EMBL/GenBank/DDBJ databases">
        <title>The Genome Sequence of Prevotella micans F0438.</title>
        <authorList>
            <consortium name="The Broad Institute Genome Sequencing Platform"/>
            <person name="Earl A."/>
            <person name="Ward D."/>
            <person name="Feldgarden M."/>
            <person name="Gevers D."/>
            <person name="Izard J."/>
            <person name="Baranova O.V."/>
            <person name="Blanton J.M."/>
            <person name="Wade W.G."/>
            <person name="Dewhirst F.E."/>
            <person name="Young S.K."/>
            <person name="Zeng Q."/>
            <person name="Gargeya S."/>
            <person name="Fitzgerald M."/>
            <person name="Haas B."/>
            <person name="Abouelleil A."/>
            <person name="Alvarado L."/>
            <person name="Arachchi H.M."/>
            <person name="Berlin A."/>
            <person name="Chapman S.B."/>
            <person name="Gearin G."/>
            <person name="Goldberg J."/>
            <person name="Griggs A."/>
            <person name="Gujja S."/>
            <person name="Hansen M."/>
            <person name="Heiman D."/>
            <person name="Howarth C."/>
            <person name="Larimer J."/>
            <person name="Lui A."/>
            <person name="MacDonald P.J.P."/>
            <person name="McCowen C."/>
            <person name="Montmayeur A."/>
            <person name="Murphy C."/>
            <person name="Neiman D."/>
            <person name="Pearson M."/>
            <person name="Priest M."/>
            <person name="Roberts A."/>
            <person name="Saif S."/>
            <person name="Shea T."/>
            <person name="Sisk P."/>
            <person name="Stolte C."/>
            <person name="Sykes S."/>
            <person name="Wortman J."/>
            <person name="Nusbaum C."/>
            <person name="Birren B."/>
        </authorList>
    </citation>
    <scope>NUCLEOTIDE SEQUENCE [LARGE SCALE GENOMIC DNA]</scope>
    <source>
        <strain evidence="1 2">F0438</strain>
    </source>
</reference>
<proteinExistence type="predicted"/>
<organism evidence="1 2">
    <name type="scientific">Prevotella micans F0438</name>
    <dbReference type="NCBI Taxonomy" id="883158"/>
    <lineage>
        <taxon>Bacteria</taxon>
        <taxon>Pseudomonadati</taxon>
        <taxon>Bacteroidota</taxon>
        <taxon>Bacteroidia</taxon>
        <taxon>Bacteroidales</taxon>
        <taxon>Prevotellaceae</taxon>
        <taxon>Prevotella</taxon>
    </lineage>
</organism>
<dbReference type="Proteomes" id="UP000016023">
    <property type="component" value="Unassembled WGS sequence"/>
</dbReference>